<reference evidence="1" key="1">
    <citation type="submission" date="2020-11" db="EMBL/GenBank/DDBJ databases">
        <title>Nocardioides sp. CBS4Y-1, whole genome shotgun sequence.</title>
        <authorList>
            <person name="Tuo L."/>
        </authorList>
    </citation>
    <scope>NUCLEOTIDE SEQUENCE</scope>
    <source>
        <strain evidence="1">CBS4Y-1</strain>
    </source>
</reference>
<gene>
    <name evidence="1" type="ORF">ISG29_13865</name>
</gene>
<dbReference type="RefSeq" id="WP_194504044.1">
    <property type="nucleotide sequence ID" value="NZ_JADIVZ010000007.1"/>
</dbReference>
<accession>A0A930V2F4</accession>
<evidence type="ECO:0000313" key="1">
    <source>
        <dbReference type="EMBL" id="MBF4162779.1"/>
    </source>
</evidence>
<dbReference type="Proteomes" id="UP000656804">
    <property type="component" value="Unassembled WGS sequence"/>
</dbReference>
<dbReference type="EMBL" id="JADIVZ010000007">
    <property type="protein sequence ID" value="MBF4162779.1"/>
    <property type="molecule type" value="Genomic_DNA"/>
</dbReference>
<comment type="caution">
    <text evidence="1">The sequence shown here is derived from an EMBL/GenBank/DDBJ whole genome shotgun (WGS) entry which is preliminary data.</text>
</comment>
<evidence type="ECO:0000313" key="2">
    <source>
        <dbReference type="Proteomes" id="UP000656804"/>
    </source>
</evidence>
<keyword evidence="2" id="KW-1185">Reference proteome</keyword>
<proteinExistence type="predicted"/>
<name>A0A930V2F4_9ACTN</name>
<dbReference type="AlphaFoldDB" id="A0A930V2F4"/>
<organism evidence="1 2">
    <name type="scientific">Nocardioides acrostichi</name>
    <dbReference type="NCBI Taxonomy" id="2784339"/>
    <lineage>
        <taxon>Bacteria</taxon>
        <taxon>Bacillati</taxon>
        <taxon>Actinomycetota</taxon>
        <taxon>Actinomycetes</taxon>
        <taxon>Propionibacteriales</taxon>
        <taxon>Nocardioidaceae</taxon>
        <taxon>Nocardioides</taxon>
    </lineage>
</organism>
<sequence length="53" mass="5409">MQHRVVRVGSAGVLPSGAPWTYVLLRESKVTGSVTTTATSITWPVAANGGGAL</sequence>
<protein>
    <submittedName>
        <fullName evidence="1">Uncharacterized protein</fullName>
    </submittedName>
</protein>